<gene>
    <name evidence="12" type="ORF">SAMN05421743_10372</name>
</gene>
<dbReference type="SMART" id="SM00388">
    <property type="entry name" value="HisKA"/>
    <property type="match status" value="1"/>
</dbReference>
<evidence type="ECO:0000259" key="11">
    <source>
        <dbReference type="PROSITE" id="PS50113"/>
    </source>
</evidence>
<dbReference type="PROSITE" id="PS50109">
    <property type="entry name" value="HIS_KIN"/>
    <property type="match status" value="1"/>
</dbReference>
<dbReference type="GO" id="GO:0000155">
    <property type="term" value="F:phosphorelay sensor kinase activity"/>
    <property type="evidence" value="ECO:0007669"/>
    <property type="project" value="InterPro"/>
</dbReference>
<dbReference type="InterPro" id="IPR035965">
    <property type="entry name" value="PAS-like_dom_sf"/>
</dbReference>
<dbReference type="SUPFAM" id="SSF55785">
    <property type="entry name" value="PYP-like sensor domain (PAS domain)"/>
    <property type="match status" value="2"/>
</dbReference>
<feature type="domain" description="PAC" evidence="11">
    <location>
        <begin position="361"/>
        <end position="411"/>
    </location>
</feature>
<keyword evidence="13" id="KW-1185">Reference proteome</keyword>
<dbReference type="Proteomes" id="UP000198584">
    <property type="component" value="Unassembled WGS sequence"/>
</dbReference>
<sequence length="628" mass="73229">MLIERMHCGLEESDVLALFDLIDQNVCLINLETKTVTCSRSLQKESYAKEQLHLDDWVDLFYVYDQFGIQHSLKHVTKQKTLYSKARLLFKENHQWVRCAFKQLSHRRIVVVIDPLYQDEEVSIPHRLPFTKDIQQTSTVKESSEEFTLRTKNQTRTLDNPPDMNFAELHKQMKAITENFPHGLALINKKWELTYANPQMEKMLGKDLQSHYKHKLWQLYPISDYYLFYRHYYMALEMEQPVTFDAYMQERKMYARITIYPTDDGFTIFIQDVTVRKKYLHALQEAEKRFSLLADNIKDVFWICDESFAKLIYVSPRFRDLFGLPLEEREQDPLTWWEQIADADCYSYIRDGYRKMRKENSQIEYRITTPENEVKWIRTRGFPVQDGKEKYIVGISEDITEMKEKESFMRKSEQLSAITQMSAGIAHEIKNPLTALKGFMQLGTANPDLRESYNELLLSEVNRIESIVNDFMMLAKPASSIQIEEVNIKQTVDYVIELYQSLISEKDISIHTSIACSDSAIHSDPNRFKQILINIIKNAIEAVDCHGEIRVDVVCEDEEALIKISDDGKGLSQEKLKRLGEPFFTTKKDGTGLGIMVTRKMVDDLGGRISYASEEGEGTSVTILFPIK</sequence>
<evidence type="ECO:0000256" key="5">
    <source>
        <dbReference type="ARBA" id="ARBA00022741"/>
    </source>
</evidence>
<dbReference type="InterPro" id="IPR003594">
    <property type="entry name" value="HATPase_dom"/>
</dbReference>
<evidence type="ECO:0000256" key="2">
    <source>
        <dbReference type="ARBA" id="ARBA00012438"/>
    </source>
</evidence>
<dbReference type="InterPro" id="IPR000014">
    <property type="entry name" value="PAS"/>
</dbReference>
<dbReference type="CDD" id="cd00082">
    <property type="entry name" value="HisKA"/>
    <property type="match status" value="1"/>
</dbReference>
<evidence type="ECO:0000259" key="9">
    <source>
        <dbReference type="PROSITE" id="PS50109"/>
    </source>
</evidence>
<dbReference type="Gene3D" id="1.10.287.130">
    <property type="match status" value="1"/>
</dbReference>
<dbReference type="InterPro" id="IPR013655">
    <property type="entry name" value="PAS_fold_3"/>
</dbReference>
<evidence type="ECO:0000256" key="3">
    <source>
        <dbReference type="ARBA" id="ARBA00022553"/>
    </source>
</evidence>
<protein>
    <recommendedName>
        <fullName evidence="2">histidine kinase</fullName>
        <ecNumber evidence="2">2.7.13.3</ecNumber>
    </recommendedName>
</protein>
<dbReference type="SMART" id="SM00387">
    <property type="entry name" value="HATPase_c"/>
    <property type="match status" value="1"/>
</dbReference>
<dbReference type="InterPro" id="IPR003661">
    <property type="entry name" value="HisK_dim/P_dom"/>
</dbReference>
<evidence type="ECO:0000313" key="12">
    <source>
        <dbReference type="EMBL" id="SEA16815.1"/>
    </source>
</evidence>
<dbReference type="Pfam" id="PF02518">
    <property type="entry name" value="HATPase_c"/>
    <property type="match status" value="1"/>
</dbReference>
<proteinExistence type="predicted"/>
<keyword evidence="8" id="KW-0902">Two-component regulatory system</keyword>
<dbReference type="EMBL" id="FNQR01000003">
    <property type="protein sequence ID" value="SEA16815.1"/>
    <property type="molecule type" value="Genomic_DNA"/>
</dbReference>
<dbReference type="InterPro" id="IPR013656">
    <property type="entry name" value="PAS_4"/>
</dbReference>
<dbReference type="Pfam" id="PF08448">
    <property type="entry name" value="PAS_4"/>
    <property type="match status" value="1"/>
</dbReference>
<keyword evidence="4" id="KW-0808">Transferase</keyword>
<dbReference type="NCBIfam" id="TIGR00229">
    <property type="entry name" value="sensory_box"/>
    <property type="match status" value="1"/>
</dbReference>
<keyword evidence="7" id="KW-0067">ATP-binding</keyword>
<dbReference type="SUPFAM" id="SSF55874">
    <property type="entry name" value="ATPase domain of HSP90 chaperone/DNA topoisomerase II/histidine kinase"/>
    <property type="match status" value="1"/>
</dbReference>
<dbReference type="InterPro" id="IPR036097">
    <property type="entry name" value="HisK_dim/P_sf"/>
</dbReference>
<keyword evidence="3" id="KW-0597">Phosphoprotein</keyword>
<dbReference type="InterPro" id="IPR000700">
    <property type="entry name" value="PAS-assoc_C"/>
</dbReference>
<dbReference type="InterPro" id="IPR036890">
    <property type="entry name" value="HATPase_C_sf"/>
</dbReference>
<dbReference type="PANTHER" id="PTHR43065">
    <property type="entry name" value="SENSOR HISTIDINE KINASE"/>
    <property type="match status" value="1"/>
</dbReference>
<evidence type="ECO:0000256" key="4">
    <source>
        <dbReference type="ARBA" id="ARBA00022679"/>
    </source>
</evidence>
<dbReference type="InterPro" id="IPR005467">
    <property type="entry name" value="His_kinase_dom"/>
</dbReference>
<feature type="domain" description="Histidine kinase" evidence="9">
    <location>
        <begin position="424"/>
        <end position="628"/>
    </location>
</feature>
<dbReference type="PROSITE" id="PS50113">
    <property type="entry name" value="PAC"/>
    <property type="match status" value="1"/>
</dbReference>
<dbReference type="PANTHER" id="PTHR43065:SF34">
    <property type="entry name" value="SPORULATION KINASE A"/>
    <property type="match status" value="1"/>
</dbReference>
<evidence type="ECO:0000256" key="6">
    <source>
        <dbReference type="ARBA" id="ARBA00022777"/>
    </source>
</evidence>
<dbReference type="STRING" id="571932.SAMN05421743_10372"/>
<dbReference type="Gene3D" id="3.30.450.20">
    <property type="entry name" value="PAS domain"/>
    <property type="match status" value="2"/>
</dbReference>
<evidence type="ECO:0000256" key="8">
    <source>
        <dbReference type="ARBA" id="ARBA00023012"/>
    </source>
</evidence>
<evidence type="ECO:0000259" key="10">
    <source>
        <dbReference type="PROSITE" id="PS50112"/>
    </source>
</evidence>
<dbReference type="SMART" id="SM00091">
    <property type="entry name" value="PAS"/>
    <property type="match status" value="3"/>
</dbReference>
<evidence type="ECO:0000313" key="13">
    <source>
        <dbReference type="Proteomes" id="UP000198584"/>
    </source>
</evidence>
<feature type="domain" description="PAS" evidence="10">
    <location>
        <begin position="286"/>
        <end position="328"/>
    </location>
</feature>
<name>A0A1H3YZ78_9BACI</name>
<organism evidence="12 13">
    <name type="scientific">Thalassobacillus cyri</name>
    <dbReference type="NCBI Taxonomy" id="571932"/>
    <lineage>
        <taxon>Bacteria</taxon>
        <taxon>Bacillati</taxon>
        <taxon>Bacillota</taxon>
        <taxon>Bacilli</taxon>
        <taxon>Bacillales</taxon>
        <taxon>Bacillaceae</taxon>
        <taxon>Thalassobacillus</taxon>
    </lineage>
</organism>
<dbReference type="Pfam" id="PF08447">
    <property type="entry name" value="PAS_3"/>
    <property type="match status" value="1"/>
</dbReference>
<dbReference type="AlphaFoldDB" id="A0A1H3YZ78"/>
<dbReference type="CDD" id="cd00130">
    <property type="entry name" value="PAS"/>
    <property type="match status" value="1"/>
</dbReference>
<reference evidence="12 13" key="1">
    <citation type="submission" date="2016-10" db="EMBL/GenBank/DDBJ databases">
        <authorList>
            <person name="de Groot N.N."/>
        </authorList>
    </citation>
    <scope>NUCLEOTIDE SEQUENCE [LARGE SCALE GENOMIC DNA]</scope>
    <source>
        <strain evidence="12 13">CCM7597</strain>
    </source>
</reference>
<accession>A0A1H3YZ78</accession>
<dbReference type="CDD" id="cd00075">
    <property type="entry name" value="HATPase"/>
    <property type="match status" value="1"/>
</dbReference>
<dbReference type="Gene3D" id="3.30.565.10">
    <property type="entry name" value="Histidine kinase-like ATPase, C-terminal domain"/>
    <property type="match status" value="1"/>
</dbReference>
<evidence type="ECO:0000256" key="7">
    <source>
        <dbReference type="ARBA" id="ARBA00022840"/>
    </source>
</evidence>
<dbReference type="SUPFAM" id="SSF47384">
    <property type="entry name" value="Homodimeric domain of signal transducing histidine kinase"/>
    <property type="match status" value="1"/>
</dbReference>
<dbReference type="PROSITE" id="PS50112">
    <property type="entry name" value="PAS"/>
    <property type="match status" value="1"/>
</dbReference>
<comment type="catalytic activity">
    <reaction evidence="1">
        <text>ATP + protein L-histidine = ADP + protein N-phospho-L-histidine.</text>
        <dbReference type="EC" id="2.7.13.3"/>
    </reaction>
</comment>
<dbReference type="EC" id="2.7.13.3" evidence="2"/>
<keyword evidence="5" id="KW-0547">Nucleotide-binding</keyword>
<dbReference type="InterPro" id="IPR004358">
    <property type="entry name" value="Sig_transdc_His_kin-like_C"/>
</dbReference>
<dbReference type="RefSeq" id="WP_093042871.1">
    <property type="nucleotide sequence ID" value="NZ_FNQR01000003.1"/>
</dbReference>
<dbReference type="SMART" id="SM00086">
    <property type="entry name" value="PAC"/>
    <property type="match status" value="1"/>
</dbReference>
<keyword evidence="6 12" id="KW-0418">Kinase</keyword>
<dbReference type="Pfam" id="PF00512">
    <property type="entry name" value="HisKA"/>
    <property type="match status" value="1"/>
</dbReference>
<dbReference type="GO" id="GO:0005524">
    <property type="term" value="F:ATP binding"/>
    <property type="evidence" value="ECO:0007669"/>
    <property type="project" value="UniProtKB-KW"/>
</dbReference>
<evidence type="ECO:0000256" key="1">
    <source>
        <dbReference type="ARBA" id="ARBA00000085"/>
    </source>
</evidence>
<dbReference type="PRINTS" id="PR00344">
    <property type="entry name" value="BCTRLSENSOR"/>
</dbReference>
<dbReference type="InterPro" id="IPR001610">
    <property type="entry name" value="PAC"/>
</dbReference>